<name>A0A5B7HSG3_PORTR</name>
<dbReference type="AlphaFoldDB" id="A0A5B7HSG3"/>
<reference evidence="2 3" key="1">
    <citation type="submission" date="2019-05" db="EMBL/GenBank/DDBJ databases">
        <title>Another draft genome of Portunus trituberculatus and its Hox gene families provides insights of decapod evolution.</title>
        <authorList>
            <person name="Jeong J.-H."/>
            <person name="Song I."/>
            <person name="Kim S."/>
            <person name="Choi T."/>
            <person name="Kim D."/>
            <person name="Ryu S."/>
            <person name="Kim W."/>
        </authorList>
    </citation>
    <scope>NUCLEOTIDE SEQUENCE [LARGE SCALE GENOMIC DNA]</scope>
    <source>
        <tissue evidence="2">Muscle</tissue>
    </source>
</reference>
<keyword evidence="1" id="KW-1133">Transmembrane helix</keyword>
<keyword evidence="3" id="KW-1185">Reference proteome</keyword>
<keyword evidence="1" id="KW-0472">Membrane</keyword>
<proteinExistence type="predicted"/>
<evidence type="ECO:0000313" key="3">
    <source>
        <dbReference type="Proteomes" id="UP000324222"/>
    </source>
</evidence>
<gene>
    <name evidence="2" type="ORF">E2C01_068617</name>
</gene>
<dbReference type="Proteomes" id="UP000324222">
    <property type="component" value="Unassembled WGS sequence"/>
</dbReference>
<dbReference type="EMBL" id="VSRR010038575">
    <property type="protein sequence ID" value="MPC74262.1"/>
    <property type="molecule type" value="Genomic_DNA"/>
</dbReference>
<organism evidence="2 3">
    <name type="scientific">Portunus trituberculatus</name>
    <name type="common">Swimming crab</name>
    <name type="synonym">Neptunus trituberculatus</name>
    <dbReference type="NCBI Taxonomy" id="210409"/>
    <lineage>
        <taxon>Eukaryota</taxon>
        <taxon>Metazoa</taxon>
        <taxon>Ecdysozoa</taxon>
        <taxon>Arthropoda</taxon>
        <taxon>Crustacea</taxon>
        <taxon>Multicrustacea</taxon>
        <taxon>Malacostraca</taxon>
        <taxon>Eumalacostraca</taxon>
        <taxon>Eucarida</taxon>
        <taxon>Decapoda</taxon>
        <taxon>Pleocyemata</taxon>
        <taxon>Brachyura</taxon>
        <taxon>Eubrachyura</taxon>
        <taxon>Portunoidea</taxon>
        <taxon>Portunidae</taxon>
        <taxon>Portuninae</taxon>
        <taxon>Portunus</taxon>
    </lineage>
</organism>
<keyword evidence="1" id="KW-0812">Transmembrane</keyword>
<evidence type="ECO:0000256" key="1">
    <source>
        <dbReference type="SAM" id="Phobius"/>
    </source>
</evidence>
<protein>
    <submittedName>
        <fullName evidence="2">Uncharacterized protein</fullName>
    </submittedName>
</protein>
<accession>A0A5B7HSG3</accession>
<sequence length="78" mass="8728">MPFLTSTARMASVLNASSDLFSRSRSVSLARARTDWYSYFLVLLMLNLVDHIGCSTCGFLLATIYLPSSSWRMEIVVS</sequence>
<comment type="caution">
    <text evidence="2">The sequence shown here is derived from an EMBL/GenBank/DDBJ whole genome shotgun (WGS) entry which is preliminary data.</text>
</comment>
<evidence type="ECO:0000313" key="2">
    <source>
        <dbReference type="EMBL" id="MPC74262.1"/>
    </source>
</evidence>
<feature type="transmembrane region" description="Helical" evidence="1">
    <location>
        <begin position="42"/>
        <end position="66"/>
    </location>
</feature>